<keyword evidence="3" id="KW-1185">Reference proteome</keyword>
<feature type="compositionally biased region" description="Basic and acidic residues" evidence="1">
    <location>
        <begin position="61"/>
        <end position="70"/>
    </location>
</feature>
<feature type="region of interest" description="Disordered" evidence="1">
    <location>
        <begin position="192"/>
        <end position="211"/>
    </location>
</feature>
<gene>
    <name evidence="2" type="ORF">Tco_0769305</name>
</gene>
<dbReference type="Proteomes" id="UP001151760">
    <property type="component" value="Unassembled WGS sequence"/>
</dbReference>
<evidence type="ECO:0000256" key="1">
    <source>
        <dbReference type="SAM" id="MobiDB-lite"/>
    </source>
</evidence>
<evidence type="ECO:0000313" key="2">
    <source>
        <dbReference type="EMBL" id="GJS86669.1"/>
    </source>
</evidence>
<feature type="region of interest" description="Disordered" evidence="1">
    <location>
        <begin position="21"/>
        <end position="71"/>
    </location>
</feature>
<accession>A0ABQ4Z909</accession>
<name>A0ABQ4Z909_9ASTR</name>
<dbReference type="EMBL" id="BQNB010011139">
    <property type="protein sequence ID" value="GJS86669.1"/>
    <property type="molecule type" value="Genomic_DNA"/>
</dbReference>
<feature type="compositionally biased region" description="Basic residues" evidence="1">
    <location>
        <begin position="25"/>
        <end position="40"/>
    </location>
</feature>
<evidence type="ECO:0000313" key="3">
    <source>
        <dbReference type="Proteomes" id="UP001151760"/>
    </source>
</evidence>
<sequence>MQPKLIRNHFQSKIDALKKRIQRLERRKKSRPTSLKRLRKVGMSQRVESSEDQESLGVPEDASKQGRSIEDIDADVDVSLVDETQERQDDDLIFDSEVLEVDVMHVEAKVDGKDDQSKKLDDSTAGIDDNTAGEAVTTAGIGDSVVPTTNEEITLAQTLMQIKAAKPKVVTTAATTATTTRPKDKGVVVQEPSEFRVPQEIKPSSSKDKGKNIMIEPEVPLKRKDQISLDEQIVRDIQAKLDAELLEEQKLAKKQEEEANVALIESWENTQAMIEADRLLAERLQSKEREELTNEEKAKLFMELMEKRRKHFTTLRAQEKRNKPPTKAKKRSQMLFDKEMKRVNTFVAMGSEVQESKKKKEEGREETTKVEEDKETEEVEEDDEVELKKLLVIKKDEDIEIYAIPLATKLPVISNYKLHKEGMLVHYQLIRADGSSKRYSSMIRMLRGIDREDLEALWRIVKAKYGDTRSEDEFERVLYGDLRVMFEPNMKSDVWRMLQGYRVTI</sequence>
<reference evidence="2" key="2">
    <citation type="submission" date="2022-01" db="EMBL/GenBank/DDBJ databases">
        <authorList>
            <person name="Yamashiro T."/>
            <person name="Shiraishi A."/>
            <person name="Satake H."/>
            <person name="Nakayama K."/>
        </authorList>
    </citation>
    <scope>NUCLEOTIDE SEQUENCE</scope>
</reference>
<feature type="compositionally biased region" description="Basic and acidic residues" evidence="1">
    <location>
        <begin position="193"/>
        <end position="211"/>
    </location>
</feature>
<organism evidence="2 3">
    <name type="scientific">Tanacetum coccineum</name>
    <dbReference type="NCBI Taxonomy" id="301880"/>
    <lineage>
        <taxon>Eukaryota</taxon>
        <taxon>Viridiplantae</taxon>
        <taxon>Streptophyta</taxon>
        <taxon>Embryophyta</taxon>
        <taxon>Tracheophyta</taxon>
        <taxon>Spermatophyta</taxon>
        <taxon>Magnoliopsida</taxon>
        <taxon>eudicotyledons</taxon>
        <taxon>Gunneridae</taxon>
        <taxon>Pentapetalae</taxon>
        <taxon>asterids</taxon>
        <taxon>campanulids</taxon>
        <taxon>Asterales</taxon>
        <taxon>Asteraceae</taxon>
        <taxon>Asteroideae</taxon>
        <taxon>Anthemideae</taxon>
        <taxon>Anthemidinae</taxon>
        <taxon>Tanacetum</taxon>
    </lineage>
</organism>
<reference evidence="2" key="1">
    <citation type="journal article" date="2022" name="Int. J. Mol. Sci.">
        <title>Draft Genome of Tanacetum Coccineum: Genomic Comparison of Closely Related Tanacetum-Family Plants.</title>
        <authorList>
            <person name="Yamashiro T."/>
            <person name="Shiraishi A."/>
            <person name="Nakayama K."/>
            <person name="Satake H."/>
        </authorList>
    </citation>
    <scope>NUCLEOTIDE SEQUENCE</scope>
</reference>
<feature type="region of interest" description="Disordered" evidence="1">
    <location>
        <begin position="352"/>
        <end position="379"/>
    </location>
</feature>
<comment type="caution">
    <text evidence="2">The sequence shown here is derived from an EMBL/GenBank/DDBJ whole genome shotgun (WGS) entry which is preliminary data.</text>
</comment>
<protein>
    <submittedName>
        <fullName evidence="2">Uncharacterized protein</fullName>
    </submittedName>
</protein>
<proteinExistence type="predicted"/>
<feature type="compositionally biased region" description="Basic and acidic residues" evidence="1">
    <location>
        <begin position="354"/>
        <end position="372"/>
    </location>
</feature>